<proteinExistence type="predicted"/>
<sequence length="76" mass="8644">MLCIRFVFGAMFADYLWLTKAKGMTDRSLSRPCLPRLLHPEQYRAAVWLPGLQGGQKSLYRVLFVQSFDGKSDACS</sequence>
<evidence type="ECO:0000313" key="2">
    <source>
        <dbReference type="Proteomes" id="UP000094828"/>
    </source>
</evidence>
<keyword evidence="2" id="KW-1185">Reference proteome</keyword>
<accession>A0A1C3E4N7</accession>
<gene>
    <name evidence="1" type="ORF">A6X21_14865</name>
</gene>
<protein>
    <submittedName>
        <fullName evidence="1">Uncharacterized protein</fullName>
    </submittedName>
</protein>
<dbReference type="AlphaFoldDB" id="A0A1C3E4N7"/>
<comment type="caution">
    <text evidence="1">The sequence shown here is derived from an EMBL/GenBank/DDBJ whole genome shotgun (WGS) entry which is preliminary data.</text>
</comment>
<evidence type="ECO:0000313" key="1">
    <source>
        <dbReference type="EMBL" id="ODA28129.1"/>
    </source>
</evidence>
<reference evidence="1 2" key="1">
    <citation type="submission" date="2016-05" db="EMBL/GenBank/DDBJ databases">
        <title>Genomic and physiological characterization of Planctopirus sp. isolated from fresh water lake.</title>
        <authorList>
            <person name="Subhash Y."/>
            <person name="Ramana C."/>
        </authorList>
    </citation>
    <scope>NUCLEOTIDE SEQUENCE [LARGE SCALE GENOMIC DNA]</scope>
    <source>
        <strain evidence="1 2">JC280</strain>
    </source>
</reference>
<name>A0A1C3E4N7_9PLAN</name>
<dbReference type="Proteomes" id="UP000094828">
    <property type="component" value="Unassembled WGS sequence"/>
</dbReference>
<dbReference type="EMBL" id="LYDR01000158">
    <property type="protein sequence ID" value="ODA28129.1"/>
    <property type="molecule type" value="Genomic_DNA"/>
</dbReference>
<organism evidence="1 2">
    <name type="scientific">Planctopirus hydrillae</name>
    <dbReference type="NCBI Taxonomy" id="1841610"/>
    <lineage>
        <taxon>Bacteria</taxon>
        <taxon>Pseudomonadati</taxon>
        <taxon>Planctomycetota</taxon>
        <taxon>Planctomycetia</taxon>
        <taxon>Planctomycetales</taxon>
        <taxon>Planctomycetaceae</taxon>
        <taxon>Planctopirus</taxon>
    </lineage>
</organism>